<dbReference type="EMBL" id="CP001682">
    <property type="protein sequence ID" value="ACU93856.1"/>
    <property type="molecule type" value="Genomic_DNA"/>
</dbReference>
<feature type="transmembrane region" description="Helical" evidence="9">
    <location>
        <begin position="234"/>
        <end position="256"/>
    </location>
</feature>
<keyword evidence="4 9" id="KW-0812">Transmembrane</keyword>
<feature type="transmembrane region" description="Helical" evidence="9">
    <location>
        <begin position="89"/>
        <end position="108"/>
    </location>
</feature>
<dbReference type="NCBIfam" id="TIGR01065">
    <property type="entry name" value="hlyIII"/>
    <property type="match status" value="1"/>
</dbReference>
<feature type="transmembrane region" description="Helical" evidence="9">
    <location>
        <begin position="206"/>
        <end position="227"/>
    </location>
</feature>
<evidence type="ECO:0000256" key="7">
    <source>
        <dbReference type="PIRSR" id="PIRSR604254-1"/>
    </source>
</evidence>
<feature type="binding site" evidence="7">
    <location>
        <position position="234"/>
    </location>
    <ligand>
        <name>Zn(2+)</name>
        <dbReference type="ChEBI" id="CHEBI:29105"/>
    </ligand>
</feature>
<dbReference type="Proteomes" id="UP000000954">
    <property type="component" value="Chromosome"/>
</dbReference>
<dbReference type="OrthoDB" id="9813689at2"/>
<feature type="transmembrane region" description="Helical" evidence="9">
    <location>
        <begin position="62"/>
        <end position="83"/>
    </location>
</feature>
<keyword evidence="7" id="KW-0862">Zinc</keyword>
<evidence type="ECO:0000256" key="4">
    <source>
        <dbReference type="ARBA" id="ARBA00022692"/>
    </source>
</evidence>
<dbReference type="GO" id="GO:0046872">
    <property type="term" value="F:metal ion binding"/>
    <property type="evidence" value="ECO:0007669"/>
    <property type="project" value="UniProtKB-KW"/>
</dbReference>
<feature type="binding site" evidence="7">
    <location>
        <position position="238"/>
    </location>
    <ligand>
        <name>Zn(2+)</name>
        <dbReference type="ChEBI" id="CHEBI:29105"/>
    </ligand>
</feature>
<keyword evidence="6 9" id="KW-0472">Membrane</keyword>
<dbReference type="PANTHER" id="PTHR20855:SF3">
    <property type="entry name" value="LD03007P"/>
    <property type="match status" value="1"/>
</dbReference>
<proteinExistence type="inferred from homology"/>
<feature type="region of interest" description="Disordered" evidence="8">
    <location>
        <begin position="1"/>
        <end position="44"/>
    </location>
</feature>
<feature type="transmembrane region" description="Helical" evidence="9">
    <location>
        <begin position="182"/>
        <end position="200"/>
    </location>
</feature>
<dbReference type="HOGENOM" id="CLU_051078_1_1_11"/>
<organism evidence="10 11">
    <name type="scientific">Cryptobacterium curtum (strain ATCC 700683 / DSM 15641 / CCUG 43107 / 12-3)</name>
    <dbReference type="NCBI Taxonomy" id="469378"/>
    <lineage>
        <taxon>Bacteria</taxon>
        <taxon>Bacillati</taxon>
        <taxon>Actinomycetota</taxon>
        <taxon>Coriobacteriia</taxon>
        <taxon>Eggerthellales</taxon>
        <taxon>Eggerthellaceae</taxon>
        <taxon>Cryptobacterium</taxon>
    </lineage>
</organism>
<dbReference type="Pfam" id="PF03006">
    <property type="entry name" value="HlyIII"/>
    <property type="match status" value="1"/>
</dbReference>
<sequence length="257" mass="27908">MKPRRRTSSSSEDPGPAGISASRPTRPGAPEGYNDNPTNKHKAVSRPCVREYRLGEEIANSVSHGVGALLSIAAVVLLIVTAVSHGVGIHLAAALIYGISMLFEYLASTLYHALTHEGAKRVFKVLDHSFIYLFIAGSYTPFCLISLADAGGISLAVFVWAVAITGIALEAFWTFRPRWISAVIYVLLGWSIVAFLPTLAQVLPTVGFVLLVVGGLCYTVGAVFYVFKKVPYLHFVFHLFVLAGSIFQFFVILLYVV</sequence>
<reference evidence="10 11" key="1">
    <citation type="journal article" date="2009" name="Stand. Genomic Sci.">
        <title>Complete genome sequence of Cryptobacterium curtum type strain (12-3).</title>
        <authorList>
            <person name="Mavrommatis K."/>
            <person name="Pukall R."/>
            <person name="Rohde C."/>
            <person name="Chen F."/>
            <person name="Sims D."/>
            <person name="Brettin T."/>
            <person name="Kuske C."/>
            <person name="Detter J.C."/>
            <person name="Han C."/>
            <person name="Lapidus A."/>
            <person name="Copeland A."/>
            <person name="Glavina Del Rio T."/>
            <person name="Nolan M."/>
            <person name="Lucas S."/>
            <person name="Tice H."/>
            <person name="Cheng J.F."/>
            <person name="Bruce D."/>
            <person name="Goodwin L."/>
            <person name="Pitluck S."/>
            <person name="Ovchinnikova G."/>
            <person name="Pati A."/>
            <person name="Ivanova N."/>
            <person name="Chen A."/>
            <person name="Palaniappan K."/>
            <person name="Chain P."/>
            <person name="D'haeseleer P."/>
            <person name="Goker M."/>
            <person name="Bristow J."/>
            <person name="Eisen J.A."/>
            <person name="Markowitz V."/>
            <person name="Hugenholtz P."/>
            <person name="Rohde M."/>
            <person name="Klenk H.P."/>
            <person name="Kyrpides N.C."/>
        </authorList>
    </citation>
    <scope>NUCLEOTIDE SEQUENCE [LARGE SCALE GENOMIC DNA]</scope>
    <source>
        <strain evidence="11">ATCC 700683 / DSM 15641 / 12-3</strain>
    </source>
</reference>
<feature type="binding site" evidence="7">
    <location>
        <position position="112"/>
    </location>
    <ligand>
        <name>Zn(2+)</name>
        <dbReference type="ChEBI" id="CHEBI:29105"/>
    </ligand>
</feature>
<dbReference type="PANTHER" id="PTHR20855">
    <property type="entry name" value="ADIPOR/PROGESTIN RECEPTOR-RELATED"/>
    <property type="match status" value="1"/>
</dbReference>
<dbReference type="InterPro" id="IPR005744">
    <property type="entry name" value="Hy-lIII"/>
</dbReference>
<evidence type="ECO:0000256" key="5">
    <source>
        <dbReference type="ARBA" id="ARBA00022989"/>
    </source>
</evidence>
<dbReference type="KEGG" id="ccu:Ccur_01230"/>
<dbReference type="AlphaFoldDB" id="C7MLQ0"/>
<evidence type="ECO:0000256" key="9">
    <source>
        <dbReference type="SAM" id="Phobius"/>
    </source>
</evidence>
<evidence type="ECO:0000256" key="6">
    <source>
        <dbReference type="ARBA" id="ARBA00023136"/>
    </source>
</evidence>
<keyword evidence="5 9" id="KW-1133">Transmembrane helix</keyword>
<gene>
    <name evidence="10" type="ordered locus">Ccur_01230</name>
</gene>
<evidence type="ECO:0000256" key="2">
    <source>
        <dbReference type="ARBA" id="ARBA00008488"/>
    </source>
</evidence>
<evidence type="ECO:0000256" key="1">
    <source>
        <dbReference type="ARBA" id="ARBA00004651"/>
    </source>
</evidence>
<evidence type="ECO:0000313" key="10">
    <source>
        <dbReference type="EMBL" id="ACU93856.1"/>
    </source>
</evidence>
<keyword evidence="7" id="KW-0479">Metal-binding</keyword>
<evidence type="ECO:0000256" key="8">
    <source>
        <dbReference type="SAM" id="MobiDB-lite"/>
    </source>
</evidence>
<protein>
    <submittedName>
        <fullName evidence="10">Channel protein, hemolysin III family</fullName>
    </submittedName>
</protein>
<name>C7MLQ0_CRYCD</name>
<dbReference type="InterPro" id="IPR004254">
    <property type="entry name" value="AdipoR/HlyIII-related"/>
</dbReference>
<dbReference type="RefSeq" id="WP_012802545.1">
    <property type="nucleotide sequence ID" value="NC_013170.1"/>
</dbReference>
<dbReference type="GO" id="GO:0005886">
    <property type="term" value="C:plasma membrane"/>
    <property type="evidence" value="ECO:0007669"/>
    <property type="project" value="UniProtKB-SubCell"/>
</dbReference>
<feature type="transmembrane region" description="Helical" evidence="9">
    <location>
        <begin position="153"/>
        <end position="175"/>
    </location>
</feature>
<evidence type="ECO:0000256" key="3">
    <source>
        <dbReference type="ARBA" id="ARBA00022475"/>
    </source>
</evidence>
<dbReference type="STRING" id="469378.Ccur_01230"/>
<comment type="similarity">
    <text evidence="2">Belongs to the UPF0073 (Hly-III) family.</text>
</comment>
<dbReference type="GO" id="GO:0140911">
    <property type="term" value="F:pore-forming activity"/>
    <property type="evidence" value="ECO:0007669"/>
    <property type="project" value="InterPro"/>
</dbReference>
<keyword evidence="3" id="KW-1003">Cell membrane</keyword>
<evidence type="ECO:0000313" key="11">
    <source>
        <dbReference type="Proteomes" id="UP000000954"/>
    </source>
</evidence>
<accession>C7MLQ0</accession>
<comment type="subcellular location">
    <subcellularLocation>
        <location evidence="1">Cell membrane</location>
        <topology evidence="1">Multi-pass membrane protein</topology>
    </subcellularLocation>
</comment>
<keyword evidence="11" id="KW-1185">Reference proteome</keyword>
<dbReference type="eggNOG" id="COG1272">
    <property type="taxonomic scope" value="Bacteria"/>
</dbReference>
<feature type="transmembrane region" description="Helical" evidence="9">
    <location>
        <begin position="129"/>
        <end position="147"/>
    </location>
</feature>